<keyword evidence="2" id="KW-0808">Transferase</keyword>
<proteinExistence type="predicted"/>
<evidence type="ECO:0000259" key="1">
    <source>
        <dbReference type="PROSITE" id="PS51186"/>
    </source>
</evidence>
<accession>A0A3D9K9X8</accession>
<dbReference type="AlphaFoldDB" id="A0A3D9K9X8"/>
<gene>
    <name evidence="2" type="ORF">DFP98_10820</name>
</gene>
<organism evidence="2 3">
    <name type="scientific">Cohnella phaseoli</name>
    <dbReference type="NCBI Taxonomy" id="456490"/>
    <lineage>
        <taxon>Bacteria</taxon>
        <taxon>Bacillati</taxon>
        <taxon>Bacillota</taxon>
        <taxon>Bacilli</taxon>
        <taxon>Bacillales</taxon>
        <taxon>Paenibacillaceae</taxon>
        <taxon>Cohnella</taxon>
    </lineage>
</organism>
<dbReference type="InterPro" id="IPR016181">
    <property type="entry name" value="Acyl_CoA_acyltransferase"/>
</dbReference>
<sequence length="153" mass="18142">MMEIFDVRSRPGILEEAIQYFWTQWGSESNYNFYKDCIKQSCHTDSDIPRFYLALENNKIIGSYAILRSDLNSRQDLCPWFACLYVDPEARGRKIGELLQTHAIKECKVKGYSSVYLCTDLTGYYERTQWKYIGKGYSLNDDETRIYEYRIDE</sequence>
<name>A0A3D9K9X8_9BACL</name>
<dbReference type="EMBL" id="QRDZ01000008">
    <property type="protein sequence ID" value="RED83178.1"/>
    <property type="molecule type" value="Genomic_DNA"/>
</dbReference>
<dbReference type="CDD" id="cd04301">
    <property type="entry name" value="NAT_SF"/>
    <property type="match status" value="1"/>
</dbReference>
<dbReference type="RefSeq" id="WP_116060788.1">
    <property type="nucleotide sequence ID" value="NZ_QRDZ01000008.1"/>
</dbReference>
<dbReference type="PROSITE" id="PS51186">
    <property type="entry name" value="GNAT"/>
    <property type="match status" value="1"/>
</dbReference>
<dbReference type="OrthoDB" id="9789053at2"/>
<comment type="caution">
    <text evidence="2">The sequence shown here is derived from an EMBL/GenBank/DDBJ whole genome shotgun (WGS) entry which is preliminary data.</text>
</comment>
<reference evidence="2 3" key="1">
    <citation type="submission" date="2018-07" db="EMBL/GenBank/DDBJ databases">
        <title>Genomic Encyclopedia of Type Strains, Phase III (KMG-III): the genomes of soil and plant-associated and newly described type strains.</title>
        <authorList>
            <person name="Whitman W."/>
        </authorList>
    </citation>
    <scope>NUCLEOTIDE SEQUENCE [LARGE SCALE GENOMIC DNA]</scope>
    <source>
        <strain evidence="2 3">CECT 7287</strain>
    </source>
</reference>
<dbReference type="SUPFAM" id="SSF55729">
    <property type="entry name" value="Acyl-CoA N-acyltransferases (Nat)"/>
    <property type="match status" value="1"/>
</dbReference>
<evidence type="ECO:0000313" key="2">
    <source>
        <dbReference type="EMBL" id="RED83178.1"/>
    </source>
</evidence>
<dbReference type="GO" id="GO:0016747">
    <property type="term" value="F:acyltransferase activity, transferring groups other than amino-acyl groups"/>
    <property type="evidence" value="ECO:0007669"/>
    <property type="project" value="InterPro"/>
</dbReference>
<feature type="domain" description="N-acetyltransferase" evidence="1">
    <location>
        <begin position="2"/>
        <end position="153"/>
    </location>
</feature>
<keyword evidence="3" id="KW-1185">Reference proteome</keyword>
<evidence type="ECO:0000313" key="3">
    <source>
        <dbReference type="Proteomes" id="UP000256977"/>
    </source>
</evidence>
<dbReference type="Gene3D" id="3.40.630.30">
    <property type="match status" value="1"/>
</dbReference>
<dbReference type="Proteomes" id="UP000256977">
    <property type="component" value="Unassembled WGS sequence"/>
</dbReference>
<dbReference type="InterPro" id="IPR000182">
    <property type="entry name" value="GNAT_dom"/>
</dbReference>
<protein>
    <submittedName>
        <fullName evidence="2">Acetyltransferase (GNAT) family protein</fullName>
    </submittedName>
</protein>
<dbReference type="Pfam" id="PF00583">
    <property type="entry name" value="Acetyltransf_1"/>
    <property type="match status" value="1"/>
</dbReference>